<dbReference type="AlphaFoldDB" id="A0AAW0NQA2"/>
<reference evidence="2" key="1">
    <citation type="submission" date="2024-04" db="EMBL/GenBank/DDBJ databases">
        <title>Salinicola lusitanus LLJ914,a marine bacterium isolated from the Okinawa Trough.</title>
        <authorList>
            <person name="Li J."/>
        </authorList>
    </citation>
    <scope>NUCLEOTIDE SEQUENCE [LARGE SCALE GENOMIC DNA]</scope>
</reference>
<dbReference type="EMBL" id="JBBPFD010000011">
    <property type="protein sequence ID" value="KAK7906725.1"/>
    <property type="molecule type" value="Genomic_DNA"/>
</dbReference>
<sequence length="215" mass="24214">MKKEGERRERMSDNSPLYCPWHCKCFLEISDLSTKTINPVTHSTLTNCISEIKSWLKLNYLQLNCNKTEIILIGPKSLTNANSSLTLSIDGTPVSSSSHLQNLGIIFDQTLSYEHHIKHITKNAFYHLRNIARLRPSLTPQSAEILIHAFVTSRLDYCNSLLYGSPAKLLNRLQYIQNSAARVLTHTSSCDHITPVLRDLHWLPSPNASTSSSSP</sequence>
<dbReference type="PANTHER" id="PTHR33332">
    <property type="entry name" value="REVERSE TRANSCRIPTASE DOMAIN-CONTAINING PROTEIN"/>
    <property type="match status" value="1"/>
</dbReference>
<gene>
    <name evidence="1" type="ORF">WMY93_015337</name>
</gene>
<evidence type="ECO:0008006" key="3">
    <source>
        <dbReference type="Google" id="ProtNLM"/>
    </source>
</evidence>
<organism evidence="1 2">
    <name type="scientific">Mugilogobius chulae</name>
    <name type="common">yellowstripe goby</name>
    <dbReference type="NCBI Taxonomy" id="88201"/>
    <lineage>
        <taxon>Eukaryota</taxon>
        <taxon>Metazoa</taxon>
        <taxon>Chordata</taxon>
        <taxon>Craniata</taxon>
        <taxon>Vertebrata</taxon>
        <taxon>Euteleostomi</taxon>
        <taxon>Actinopterygii</taxon>
        <taxon>Neopterygii</taxon>
        <taxon>Teleostei</taxon>
        <taxon>Neoteleostei</taxon>
        <taxon>Acanthomorphata</taxon>
        <taxon>Gobiaria</taxon>
        <taxon>Gobiiformes</taxon>
        <taxon>Gobioidei</taxon>
        <taxon>Gobiidae</taxon>
        <taxon>Gobionellinae</taxon>
        <taxon>Mugilogobius</taxon>
    </lineage>
</organism>
<protein>
    <recommendedName>
        <fullName evidence="3">Reverse transcriptase domain-containing protein</fullName>
    </recommendedName>
</protein>
<comment type="caution">
    <text evidence="1">The sequence shown here is derived from an EMBL/GenBank/DDBJ whole genome shotgun (WGS) entry which is preliminary data.</text>
</comment>
<proteinExistence type="predicted"/>
<accession>A0AAW0NQA2</accession>
<name>A0AAW0NQA2_9GOBI</name>
<keyword evidence="2" id="KW-1185">Reference proteome</keyword>
<evidence type="ECO:0000313" key="2">
    <source>
        <dbReference type="Proteomes" id="UP001460270"/>
    </source>
</evidence>
<dbReference type="Proteomes" id="UP001460270">
    <property type="component" value="Unassembled WGS sequence"/>
</dbReference>
<evidence type="ECO:0000313" key="1">
    <source>
        <dbReference type="EMBL" id="KAK7906725.1"/>
    </source>
</evidence>